<protein>
    <submittedName>
        <fullName evidence="2">Uncharacterized protein</fullName>
    </submittedName>
</protein>
<feature type="region of interest" description="Disordered" evidence="1">
    <location>
        <begin position="142"/>
        <end position="165"/>
    </location>
</feature>
<dbReference type="HOGENOM" id="CLU_017596_0_0_1"/>
<evidence type="ECO:0000313" key="3">
    <source>
        <dbReference type="Proteomes" id="UP000000305"/>
    </source>
</evidence>
<feature type="region of interest" description="Disordered" evidence="1">
    <location>
        <begin position="90"/>
        <end position="123"/>
    </location>
</feature>
<feature type="region of interest" description="Disordered" evidence="1">
    <location>
        <begin position="451"/>
        <end position="496"/>
    </location>
</feature>
<feature type="compositionally biased region" description="Polar residues" evidence="1">
    <location>
        <begin position="219"/>
        <end position="230"/>
    </location>
</feature>
<feature type="region of interest" description="Disordered" evidence="1">
    <location>
        <begin position="196"/>
        <end position="230"/>
    </location>
</feature>
<proteinExistence type="predicted"/>
<name>E9I228_DAPPU</name>
<feature type="region of interest" description="Disordered" evidence="1">
    <location>
        <begin position="538"/>
        <end position="565"/>
    </location>
</feature>
<feature type="compositionally biased region" description="Low complexity" evidence="1">
    <location>
        <begin position="481"/>
        <end position="491"/>
    </location>
</feature>
<dbReference type="OrthoDB" id="1594986at2759"/>
<evidence type="ECO:0000256" key="1">
    <source>
        <dbReference type="SAM" id="MobiDB-lite"/>
    </source>
</evidence>
<organism evidence="2 3">
    <name type="scientific">Daphnia pulex</name>
    <name type="common">Water flea</name>
    <dbReference type="NCBI Taxonomy" id="6669"/>
    <lineage>
        <taxon>Eukaryota</taxon>
        <taxon>Metazoa</taxon>
        <taxon>Ecdysozoa</taxon>
        <taxon>Arthropoda</taxon>
        <taxon>Crustacea</taxon>
        <taxon>Branchiopoda</taxon>
        <taxon>Diplostraca</taxon>
        <taxon>Cladocera</taxon>
        <taxon>Anomopoda</taxon>
        <taxon>Daphniidae</taxon>
        <taxon>Daphnia</taxon>
    </lineage>
</organism>
<dbReference type="EMBL" id="GL733960">
    <property type="protein sequence ID" value="EFX61952.1"/>
    <property type="molecule type" value="Genomic_DNA"/>
</dbReference>
<reference evidence="2 3" key="1">
    <citation type="journal article" date="2011" name="Science">
        <title>The ecoresponsive genome of Daphnia pulex.</title>
        <authorList>
            <person name="Colbourne J.K."/>
            <person name="Pfrender M.E."/>
            <person name="Gilbert D."/>
            <person name="Thomas W.K."/>
            <person name="Tucker A."/>
            <person name="Oakley T.H."/>
            <person name="Tokishita S."/>
            <person name="Aerts A."/>
            <person name="Arnold G.J."/>
            <person name="Basu M.K."/>
            <person name="Bauer D.J."/>
            <person name="Caceres C.E."/>
            <person name="Carmel L."/>
            <person name="Casola C."/>
            <person name="Choi J.H."/>
            <person name="Detter J.C."/>
            <person name="Dong Q."/>
            <person name="Dusheyko S."/>
            <person name="Eads B.D."/>
            <person name="Frohlich T."/>
            <person name="Geiler-Samerotte K.A."/>
            <person name="Gerlach D."/>
            <person name="Hatcher P."/>
            <person name="Jogdeo S."/>
            <person name="Krijgsveld J."/>
            <person name="Kriventseva E.V."/>
            <person name="Kultz D."/>
            <person name="Laforsch C."/>
            <person name="Lindquist E."/>
            <person name="Lopez J."/>
            <person name="Manak J.R."/>
            <person name="Muller J."/>
            <person name="Pangilinan J."/>
            <person name="Patwardhan R.P."/>
            <person name="Pitluck S."/>
            <person name="Pritham E.J."/>
            <person name="Rechtsteiner A."/>
            <person name="Rho M."/>
            <person name="Rogozin I.B."/>
            <person name="Sakarya O."/>
            <person name="Salamov A."/>
            <person name="Schaack S."/>
            <person name="Shapiro H."/>
            <person name="Shiga Y."/>
            <person name="Skalitzky C."/>
            <person name="Smith Z."/>
            <person name="Souvorov A."/>
            <person name="Sung W."/>
            <person name="Tang Z."/>
            <person name="Tsuchiya D."/>
            <person name="Tu H."/>
            <person name="Vos H."/>
            <person name="Wang M."/>
            <person name="Wolf Y.I."/>
            <person name="Yamagata H."/>
            <person name="Yamada T."/>
            <person name="Ye Y."/>
            <person name="Shaw J.R."/>
            <person name="Andrews J."/>
            <person name="Crease T.J."/>
            <person name="Tang H."/>
            <person name="Lucas S.M."/>
            <person name="Robertson H.M."/>
            <person name="Bork P."/>
            <person name="Koonin E.V."/>
            <person name="Zdobnov E.M."/>
            <person name="Grigoriev I.V."/>
            <person name="Lynch M."/>
            <person name="Boore J.L."/>
        </authorList>
    </citation>
    <scope>NUCLEOTIDE SEQUENCE [LARGE SCALE GENOMIC DNA]</scope>
</reference>
<keyword evidence="3" id="KW-1185">Reference proteome</keyword>
<dbReference type="eggNOG" id="KOG3518">
    <property type="taxonomic scope" value="Eukaryota"/>
</dbReference>
<dbReference type="Proteomes" id="UP000000305">
    <property type="component" value="Unassembled WGS sequence"/>
</dbReference>
<dbReference type="STRING" id="6669.E9I228"/>
<sequence>MADSSQLAGLSNAFSCQQQLQKATLSRSLSCPARGQQAVRVAKKSQASIVESGAAASLATVGGRIQKLLNHIGSPDHWSNWIRSLSPPQRRTWTDLQSVEPDASSTSRSRSRREPIDLDVDPLNISTSPCVPSVWLQMQSEHLAEPGKKSGSLPRSFQTPPDVKSRWMDRPVTIASDRPAPIDLQTDALELYIRSQTERPSDQTDQHSTTEGFDDSLTDIPSTPRVSTDNIHVHPDYKIYRRSASRSSLKTVLSSVSSKLRSGSEHFWGSLFSLSHDDSGTASSSSAGRQHSKVVHYLASRYAHLLRQRHNSLQHNGSSPAAAAHSAAVGARIANLSDSTDYVIPKYSCSPATPSCYSTSRSDLSSSKSTASLASKTTWYGTLESTRDAAMQMMMMDSDDSDSDQEDDDEDSATGMDGFFYERAFEAVEQLLDGAAADWCRDSAIFSDRDETGSVTESIVVKTKPPPPPVASKSHRAVHNQQQQQQQQQQQHSRHRGMAILDRMRSLEENGGSVRSGGKEVSASASLENLKSISQRRMELSQAVSSAAKPGDESETSSQHSTSTVNTVVEVHPGGGGCGGCGGGFSDDLVDSHSPNTGTFF</sequence>
<gene>
    <name evidence="2" type="ORF">DAPPUDRAFT_120723</name>
</gene>
<evidence type="ECO:0000313" key="2">
    <source>
        <dbReference type="EMBL" id="EFX61952.1"/>
    </source>
</evidence>
<dbReference type="KEGG" id="dpx:DAPPUDRAFT_120723"/>
<accession>E9I228</accession>
<feature type="compositionally biased region" description="Basic and acidic residues" evidence="1">
    <location>
        <begin position="196"/>
        <end position="205"/>
    </location>
</feature>
<dbReference type="AlphaFoldDB" id="E9I228"/>
<dbReference type="InParanoid" id="E9I228"/>